<evidence type="ECO:0000256" key="6">
    <source>
        <dbReference type="ARBA" id="ARBA00023136"/>
    </source>
</evidence>
<dbReference type="NCBIfam" id="TIGR03025">
    <property type="entry name" value="EPS_sugtrans"/>
    <property type="match status" value="1"/>
</dbReference>
<comment type="subcellular location">
    <subcellularLocation>
        <location evidence="1">Membrane</location>
        <topology evidence="1">Multi-pass membrane protein</topology>
    </subcellularLocation>
</comment>
<name>A0ABQ2GYJ8_9DEIO</name>
<accession>A0ABQ2GYJ8</accession>
<dbReference type="Pfam" id="PF02397">
    <property type="entry name" value="Bac_transf"/>
    <property type="match status" value="1"/>
</dbReference>
<evidence type="ECO:0000256" key="5">
    <source>
        <dbReference type="ARBA" id="ARBA00022989"/>
    </source>
</evidence>
<evidence type="ECO:0000256" key="3">
    <source>
        <dbReference type="ARBA" id="ARBA00022679"/>
    </source>
</evidence>
<dbReference type="InterPro" id="IPR017475">
    <property type="entry name" value="EPS_sugar_tfrase"/>
</dbReference>
<keyword evidence="5 7" id="KW-1133">Transmembrane helix</keyword>
<keyword evidence="4 7" id="KW-0812">Transmembrane</keyword>
<dbReference type="InterPro" id="IPR017472">
    <property type="entry name" value="Undecaprenyl-P_galact_Ptfrase"/>
</dbReference>
<evidence type="ECO:0000256" key="1">
    <source>
        <dbReference type="ARBA" id="ARBA00004141"/>
    </source>
</evidence>
<comment type="similarity">
    <text evidence="2">Belongs to the bacterial sugar transferase family.</text>
</comment>
<organism evidence="9 10">
    <name type="scientific">Deinococcus aerophilus</name>
    <dbReference type="NCBI Taxonomy" id="522488"/>
    <lineage>
        <taxon>Bacteria</taxon>
        <taxon>Thermotogati</taxon>
        <taxon>Deinococcota</taxon>
        <taxon>Deinococci</taxon>
        <taxon>Deinococcales</taxon>
        <taxon>Deinococcaceae</taxon>
        <taxon>Deinococcus</taxon>
    </lineage>
</organism>
<dbReference type="EMBL" id="BMOM01000032">
    <property type="protein sequence ID" value="GGM18537.1"/>
    <property type="molecule type" value="Genomic_DNA"/>
</dbReference>
<comment type="caution">
    <text evidence="9">The sequence shown here is derived from an EMBL/GenBank/DDBJ whole genome shotgun (WGS) entry which is preliminary data.</text>
</comment>
<dbReference type="InterPro" id="IPR003362">
    <property type="entry name" value="Bact_transf"/>
</dbReference>
<feature type="transmembrane region" description="Helical" evidence="7">
    <location>
        <begin position="285"/>
        <end position="311"/>
    </location>
</feature>
<gene>
    <name evidence="9" type="ORF">GCM10010841_28330</name>
</gene>
<evidence type="ECO:0000256" key="2">
    <source>
        <dbReference type="ARBA" id="ARBA00006464"/>
    </source>
</evidence>
<evidence type="ECO:0000313" key="9">
    <source>
        <dbReference type="EMBL" id="GGM18537.1"/>
    </source>
</evidence>
<sequence length="480" mass="53633">MGLHLSSGVQSQRTGQQYTSARLSQLPQALALLLGDLLSALLAQLLASVLLSALGRPPLRLDPPLIWMGLWLLWRAYQGFYPGYGRSPQTELRLHTLGTCQVALAQLAAAFAVHQLVPSVGGVLLMWFLLVVFALLTRYTVRAVLITWGQYGRDISVIGAGRTAALTIAHLRANPAYGLRPVATYDDNPRLHGSSVQGVPVVGAIELALRCPLTEQALISIPGARAETQSRLVNSVYAVFPITWIIPDLFGVPNQALKTHNIGSLATLEIRNNLRSRRSQIVKRLLDIVLSLIGLVLASPLFLLIIIIIYINSPGPVIYRSSRIGRNFQLFDCYKFRSMYHESDLMLEKILDEDYAMRKEYETFHKLRRDPRITSVGGVLRRFSLDELPQIFNVLKGNMSLVGPRPYLPSEKDKMGEIAHFIAQVSPGMTGYWQVVGRNHTTFDERLEMDRFYIANWTPWLDLVLLIQTVRVVIVGKGAY</sequence>
<feature type="domain" description="Bacterial sugar transferase" evidence="8">
    <location>
        <begin position="283"/>
        <end position="474"/>
    </location>
</feature>
<keyword evidence="6 7" id="KW-0472">Membrane</keyword>
<evidence type="ECO:0000313" key="10">
    <source>
        <dbReference type="Proteomes" id="UP000661918"/>
    </source>
</evidence>
<dbReference type="Gene3D" id="3.40.50.720">
    <property type="entry name" value="NAD(P)-binding Rossmann-like Domain"/>
    <property type="match status" value="1"/>
</dbReference>
<feature type="transmembrane region" description="Helical" evidence="7">
    <location>
        <begin position="123"/>
        <end position="141"/>
    </location>
</feature>
<keyword evidence="3" id="KW-0808">Transferase</keyword>
<keyword evidence="10" id="KW-1185">Reference proteome</keyword>
<protein>
    <submittedName>
        <fullName evidence="9">Undecaprenyl-phosphate galactose phosphotransferase WbaP</fullName>
    </submittedName>
</protein>
<evidence type="ECO:0000256" key="7">
    <source>
        <dbReference type="SAM" id="Phobius"/>
    </source>
</evidence>
<dbReference type="NCBIfam" id="TIGR03022">
    <property type="entry name" value="WbaP_sugtrans"/>
    <property type="match status" value="1"/>
</dbReference>
<evidence type="ECO:0000259" key="8">
    <source>
        <dbReference type="Pfam" id="PF02397"/>
    </source>
</evidence>
<proteinExistence type="inferred from homology"/>
<evidence type="ECO:0000256" key="4">
    <source>
        <dbReference type="ARBA" id="ARBA00022692"/>
    </source>
</evidence>
<dbReference type="PANTHER" id="PTHR30576">
    <property type="entry name" value="COLANIC BIOSYNTHESIS UDP-GLUCOSE LIPID CARRIER TRANSFERASE"/>
    <property type="match status" value="1"/>
</dbReference>
<dbReference type="Pfam" id="PF13727">
    <property type="entry name" value="CoA_binding_3"/>
    <property type="match status" value="1"/>
</dbReference>
<reference evidence="10" key="1">
    <citation type="journal article" date="2019" name="Int. J. Syst. Evol. Microbiol.">
        <title>The Global Catalogue of Microorganisms (GCM) 10K type strain sequencing project: providing services to taxonomists for standard genome sequencing and annotation.</title>
        <authorList>
            <consortium name="The Broad Institute Genomics Platform"/>
            <consortium name="The Broad Institute Genome Sequencing Center for Infectious Disease"/>
            <person name="Wu L."/>
            <person name="Ma J."/>
        </authorList>
    </citation>
    <scope>NUCLEOTIDE SEQUENCE [LARGE SCALE GENOMIC DNA]</scope>
    <source>
        <strain evidence="10">JCM 15443</strain>
    </source>
</reference>
<dbReference type="Proteomes" id="UP000661918">
    <property type="component" value="Unassembled WGS sequence"/>
</dbReference>
<dbReference type="PANTHER" id="PTHR30576:SF10">
    <property type="entry name" value="SLL5057 PROTEIN"/>
    <property type="match status" value="1"/>
</dbReference>